<dbReference type="EMBL" id="JALLBG020000315">
    <property type="protein sequence ID" value="KAL3756056.1"/>
    <property type="molecule type" value="Genomic_DNA"/>
</dbReference>
<name>A0ABD3LZY7_9STRA</name>
<feature type="transmembrane region" description="Helical" evidence="2">
    <location>
        <begin position="9"/>
        <end position="30"/>
    </location>
</feature>
<dbReference type="AlphaFoldDB" id="A0ABD3LZY7"/>
<evidence type="ECO:0000313" key="3">
    <source>
        <dbReference type="EMBL" id="KAL3756056.1"/>
    </source>
</evidence>
<evidence type="ECO:0000256" key="2">
    <source>
        <dbReference type="SAM" id="Phobius"/>
    </source>
</evidence>
<sequence length="120" mass="13838">MSRTDGRKLVALAATATVAAIGIGTIYLPFIADRDKLRGLFEEGEQAMPEGARREIQKILKAERAEAELQQRQQLQQQQQLDNIQREEEVQQQQHQHQQQQQQRQRASAGSMWNSFRRNA</sequence>
<feature type="compositionally biased region" description="Low complexity" evidence="1">
    <location>
        <begin position="91"/>
        <end position="106"/>
    </location>
</feature>
<accession>A0ABD3LZY7</accession>
<organism evidence="3 4">
    <name type="scientific">Discostella pseudostelligera</name>
    <dbReference type="NCBI Taxonomy" id="259834"/>
    <lineage>
        <taxon>Eukaryota</taxon>
        <taxon>Sar</taxon>
        <taxon>Stramenopiles</taxon>
        <taxon>Ochrophyta</taxon>
        <taxon>Bacillariophyta</taxon>
        <taxon>Coscinodiscophyceae</taxon>
        <taxon>Thalassiosirophycidae</taxon>
        <taxon>Stephanodiscales</taxon>
        <taxon>Stephanodiscaceae</taxon>
        <taxon>Discostella</taxon>
    </lineage>
</organism>
<gene>
    <name evidence="3" type="ORF">ACHAWU_002635</name>
</gene>
<protein>
    <submittedName>
        <fullName evidence="3">Uncharacterized protein</fullName>
    </submittedName>
</protein>
<comment type="caution">
    <text evidence="3">The sequence shown here is derived from an EMBL/GenBank/DDBJ whole genome shotgun (WGS) entry which is preliminary data.</text>
</comment>
<keyword evidence="2" id="KW-1133">Transmembrane helix</keyword>
<proteinExistence type="predicted"/>
<dbReference type="Proteomes" id="UP001530293">
    <property type="component" value="Unassembled WGS sequence"/>
</dbReference>
<feature type="region of interest" description="Disordered" evidence="1">
    <location>
        <begin position="77"/>
        <end position="120"/>
    </location>
</feature>
<keyword evidence="2" id="KW-0812">Transmembrane</keyword>
<keyword evidence="4" id="KW-1185">Reference proteome</keyword>
<reference evidence="3 4" key="1">
    <citation type="submission" date="2024-10" db="EMBL/GenBank/DDBJ databases">
        <title>Updated reference genomes for cyclostephanoid diatoms.</title>
        <authorList>
            <person name="Roberts W.R."/>
            <person name="Alverson A.J."/>
        </authorList>
    </citation>
    <scope>NUCLEOTIDE SEQUENCE [LARGE SCALE GENOMIC DNA]</scope>
    <source>
        <strain evidence="3 4">AJA232-27</strain>
    </source>
</reference>
<keyword evidence="2" id="KW-0472">Membrane</keyword>
<evidence type="ECO:0000256" key="1">
    <source>
        <dbReference type="SAM" id="MobiDB-lite"/>
    </source>
</evidence>
<feature type="compositionally biased region" description="Polar residues" evidence="1">
    <location>
        <begin position="111"/>
        <end position="120"/>
    </location>
</feature>
<evidence type="ECO:0000313" key="4">
    <source>
        <dbReference type="Proteomes" id="UP001530293"/>
    </source>
</evidence>